<keyword evidence="2" id="KW-1185">Reference proteome</keyword>
<organism evidence="1 2">
    <name type="scientific">Actinoplanes italicus</name>
    <dbReference type="NCBI Taxonomy" id="113567"/>
    <lineage>
        <taxon>Bacteria</taxon>
        <taxon>Bacillati</taxon>
        <taxon>Actinomycetota</taxon>
        <taxon>Actinomycetes</taxon>
        <taxon>Micromonosporales</taxon>
        <taxon>Micromonosporaceae</taxon>
        <taxon>Actinoplanes</taxon>
    </lineage>
</organism>
<gene>
    <name evidence="1" type="ORF">CLV67_103219</name>
</gene>
<comment type="caution">
    <text evidence="1">The sequence shown here is derived from an EMBL/GenBank/DDBJ whole genome shotgun (WGS) entry which is preliminary data.</text>
</comment>
<name>A0A2T0KIW4_9ACTN</name>
<proteinExistence type="predicted"/>
<sequence>MSEQLGGYRRNVRDLLEWANASDPASPETFARRNLPRIGLYDSAGDTGQVALATGVMTSVPIFLRAGDIITNISVRSGATAAGTPTNYWFALYDDSAVPALLGQTGDQTSTAWAANTTKTLALASPVTVPRTGIYYVGIMVTATTPPTLLGSVAAPAIVTGERALSQSSGSSLTASAPLTITSTTAKQFVPYVVLT</sequence>
<evidence type="ECO:0000313" key="2">
    <source>
        <dbReference type="Proteomes" id="UP000239415"/>
    </source>
</evidence>
<protein>
    <submittedName>
        <fullName evidence="1">Uncharacterized protein</fullName>
    </submittedName>
</protein>
<dbReference type="Proteomes" id="UP000239415">
    <property type="component" value="Unassembled WGS sequence"/>
</dbReference>
<reference evidence="1 2" key="1">
    <citation type="submission" date="2018-03" db="EMBL/GenBank/DDBJ databases">
        <title>Genomic Encyclopedia of Archaeal and Bacterial Type Strains, Phase II (KMG-II): from individual species to whole genera.</title>
        <authorList>
            <person name="Goeker M."/>
        </authorList>
    </citation>
    <scope>NUCLEOTIDE SEQUENCE [LARGE SCALE GENOMIC DNA]</scope>
    <source>
        <strain evidence="1 2">DSM 43146</strain>
    </source>
</reference>
<dbReference type="OrthoDB" id="4215965at2"/>
<dbReference type="EMBL" id="PVMZ01000003">
    <property type="protein sequence ID" value="PRX23471.1"/>
    <property type="molecule type" value="Genomic_DNA"/>
</dbReference>
<accession>A0A2T0KIW4</accession>
<dbReference type="AlphaFoldDB" id="A0A2T0KIW4"/>
<evidence type="ECO:0000313" key="1">
    <source>
        <dbReference type="EMBL" id="PRX23471.1"/>
    </source>
</evidence>
<dbReference type="RefSeq" id="WP_106316667.1">
    <property type="nucleotide sequence ID" value="NZ_BOMO01000041.1"/>
</dbReference>